<proteinExistence type="predicted"/>
<gene>
    <name evidence="1" type="ORF">D3453_19285</name>
</gene>
<protein>
    <submittedName>
        <fullName evidence="1">Uncharacterized protein</fullName>
    </submittedName>
</protein>
<sequence>MTSTGPTLNLNYDQLLDEIKGILRVLCRHNSNPQDYASLTDAYDRGCRHGAIALWYSLALSMRAPGRDCEEDRKHLKLMAGLTRENQEPSADVRHHCSGGC</sequence>
<organism evidence="1">
    <name type="scientific">Salmonella enterica</name>
    <name type="common">Salmonella choleraesuis</name>
    <dbReference type="NCBI Taxonomy" id="28901"/>
    <lineage>
        <taxon>Bacteria</taxon>
        <taxon>Pseudomonadati</taxon>
        <taxon>Pseudomonadota</taxon>
        <taxon>Gammaproteobacteria</taxon>
        <taxon>Enterobacterales</taxon>
        <taxon>Enterobacteriaceae</taxon>
        <taxon>Salmonella</taxon>
    </lineage>
</organism>
<dbReference type="AlphaFoldDB" id="A0A5U1S2C0"/>
<name>A0A5U1S2C0_SALER</name>
<comment type="caution">
    <text evidence="1">The sequence shown here is derived from an EMBL/GenBank/DDBJ whole genome shotgun (WGS) entry which is preliminary data.</text>
</comment>
<dbReference type="EMBL" id="AAGJSG010000013">
    <property type="protein sequence ID" value="EBO8151027.1"/>
    <property type="molecule type" value="Genomic_DNA"/>
</dbReference>
<reference evidence="1" key="1">
    <citation type="submission" date="2018-09" db="EMBL/GenBank/DDBJ databases">
        <authorList>
            <consortium name="PulseNet: The National Subtyping Network for Foodborne Disease Surveillance"/>
            <person name="Tarr C.L."/>
            <person name="Trees E."/>
            <person name="Katz L.S."/>
            <person name="Carleton-Romer H.A."/>
            <person name="Stroika S."/>
            <person name="Kucerova Z."/>
            <person name="Roache K.F."/>
            <person name="Sabol A.L."/>
            <person name="Besser J."/>
            <person name="Gerner-Smidt P."/>
        </authorList>
    </citation>
    <scope>NUCLEOTIDE SEQUENCE</scope>
    <source>
        <strain evidence="1">PNUSAS053063</strain>
    </source>
</reference>
<evidence type="ECO:0000313" key="1">
    <source>
        <dbReference type="EMBL" id="EBO8151027.1"/>
    </source>
</evidence>
<accession>A0A5U1S2C0</accession>